<organism evidence="3 4">
    <name type="scientific">Aureimonas ureilytica</name>
    <dbReference type="NCBI Taxonomy" id="401562"/>
    <lineage>
        <taxon>Bacteria</taxon>
        <taxon>Pseudomonadati</taxon>
        <taxon>Pseudomonadota</taxon>
        <taxon>Alphaproteobacteria</taxon>
        <taxon>Hyphomicrobiales</taxon>
        <taxon>Aurantimonadaceae</taxon>
        <taxon>Aureimonas</taxon>
    </lineage>
</organism>
<dbReference type="SUPFAM" id="SSF82649">
    <property type="entry name" value="SufE/NifU"/>
    <property type="match status" value="1"/>
</dbReference>
<sequence length="141" mass="15395">MRTIEDIQSDFELLDDWEDRYRYVIELGRELPPLAPEDMNEATKVPGCVSQVWLTSASDGASPPHLTFSGASDAHIVRGLVAIALALYSGRSALEILSTDAETLFTSLGLKEHLTPQRSNGLRSMVARIQRDAKLALDAAA</sequence>
<dbReference type="AlphaFoldDB" id="A0A175R505"/>
<evidence type="ECO:0000256" key="1">
    <source>
        <dbReference type="ARBA" id="ARBA00010282"/>
    </source>
</evidence>
<reference evidence="3 4" key="1">
    <citation type="journal article" date="2016" name="Front. Microbiol.">
        <title>Genomic Resource of Rice Seed Associated Bacteria.</title>
        <authorList>
            <person name="Midha S."/>
            <person name="Bansal K."/>
            <person name="Sharma S."/>
            <person name="Kumar N."/>
            <person name="Patil P.P."/>
            <person name="Chaudhry V."/>
            <person name="Patil P.B."/>
        </authorList>
    </citation>
    <scope>NUCLEOTIDE SEQUENCE [LARGE SCALE GENOMIC DNA]</scope>
    <source>
        <strain evidence="3 4">NS226</strain>
    </source>
</reference>
<dbReference type="PANTHER" id="PTHR43597:SF5">
    <property type="entry name" value="SUFE-LIKE PROTEIN 2, CHLOROPLASTIC"/>
    <property type="match status" value="1"/>
</dbReference>
<comment type="caution">
    <text evidence="3">The sequence shown here is derived from an EMBL/GenBank/DDBJ whole genome shotgun (WGS) entry which is preliminary data.</text>
</comment>
<name>A0A175R505_9HYPH</name>
<evidence type="ECO:0000313" key="3">
    <source>
        <dbReference type="EMBL" id="KTQ85233.1"/>
    </source>
</evidence>
<dbReference type="EMBL" id="LDPZ01000065">
    <property type="protein sequence ID" value="KTQ85233.1"/>
    <property type="molecule type" value="Genomic_DNA"/>
</dbReference>
<dbReference type="Pfam" id="PF02657">
    <property type="entry name" value="SufE"/>
    <property type="match status" value="1"/>
</dbReference>
<dbReference type="STRING" id="401562.NS365_13145"/>
<dbReference type="PATRIC" id="fig|401562.3.peg.4563"/>
<dbReference type="Proteomes" id="UP000078272">
    <property type="component" value="Unassembled WGS sequence"/>
</dbReference>
<dbReference type="PANTHER" id="PTHR43597">
    <property type="entry name" value="SULFUR ACCEPTOR PROTEIN CSDE"/>
    <property type="match status" value="1"/>
</dbReference>
<dbReference type="OrthoDB" id="9799320at2"/>
<feature type="domain" description="Fe-S metabolism associated" evidence="2">
    <location>
        <begin position="9"/>
        <end position="131"/>
    </location>
</feature>
<dbReference type="RefSeq" id="WP_058636572.1">
    <property type="nucleotide sequence ID" value="NZ_LDPZ01000065.1"/>
</dbReference>
<dbReference type="InterPro" id="IPR003808">
    <property type="entry name" value="Fe-S_metab-assoc_dom"/>
</dbReference>
<evidence type="ECO:0000313" key="4">
    <source>
        <dbReference type="Proteomes" id="UP000078272"/>
    </source>
</evidence>
<accession>A0A175R505</accession>
<evidence type="ECO:0000259" key="2">
    <source>
        <dbReference type="Pfam" id="PF02657"/>
    </source>
</evidence>
<gene>
    <name evidence="3" type="ORF">NS226_20655</name>
</gene>
<dbReference type="Gene3D" id="3.90.1010.10">
    <property type="match status" value="1"/>
</dbReference>
<protein>
    <submittedName>
        <fullName evidence="3">Cysteine desufuration protein SufE</fullName>
    </submittedName>
</protein>
<comment type="similarity">
    <text evidence="1">Belongs to the SufE family.</text>
</comment>
<proteinExistence type="inferred from homology"/>